<dbReference type="Gene3D" id="3.40.1190.20">
    <property type="match status" value="1"/>
</dbReference>
<evidence type="ECO:0000313" key="6">
    <source>
        <dbReference type="Proteomes" id="UP001209229"/>
    </source>
</evidence>
<dbReference type="InterPro" id="IPR029056">
    <property type="entry name" value="Ribokinase-like"/>
</dbReference>
<evidence type="ECO:0000256" key="2">
    <source>
        <dbReference type="ARBA" id="ARBA00022679"/>
    </source>
</evidence>
<dbReference type="SUPFAM" id="SSF53613">
    <property type="entry name" value="Ribokinase-like"/>
    <property type="match status" value="1"/>
</dbReference>
<accession>A0AAE3SG32</accession>
<evidence type="ECO:0000259" key="4">
    <source>
        <dbReference type="Pfam" id="PF00294"/>
    </source>
</evidence>
<reference evidence="5" key="1">
    <citation type="submission" date="2022-10" db="EMBL/GenBank/DDBJ databases">
        <authorList>
            <person name="Yu W.X."/>
        </authorList>
    </citation>
    <scope>NUCLEOTIDE SEQUENCE</scope>
    <source>
        <strain evidence="5">AAT</strain>
    </source>
</reference>
<dbReference type="Proteomes" id="UP001209229">
    <property type="component" value="Unassembled WGS sequence"/>
</dbReference>
<name>A0AAE3SG32_9BACT</name>
<dbReference type="PANTHER" id="PTHR43320:SF2">
    <property type="entry name" value="2-DEHYDRO-3-DEOXYGLUCONOKINASE_2-DEHYDRO-3-DEOXYGALACTONOKINASE"/>
    <property type="match status" value="1"/>
</dbReference>
<evidence type="ECO:0000256" key="1">
    <source>
        <dbReference type="ARBA" id="ARBA00010688"/>
    </source>
</evidence>
<dbReference type="InterPro" id="IPR011611">
    <property type="entry name" value="PfkB_dom"/>
</dbReference>
<dbReference type="CDD" id="cd01166">
    <property type="entry name" value="KdgK"/>
    <property type="match status" value="1"/>
</dbReference>
<dbReference type="EMBL" id="JAPDPJ010000035">
    <property type="protein sequence ID" value="MCW3787712.1"/>
    <property type="molecule type" value="Genomic_DNA"/>
</dbReference>
<dbReference type="AlphaFoldDB" id="A0AAE3SG32"/>
<dbReference type="InterPro" id="IPR052700">
    <property type="entry name" value="Carb_kinase_PfkB-like"/>
</dbReference>
<keyword evidence="6" id="KW-1185">Reference proteome</keyword>
<dbReference type="Pfam" id="PF00294">
    <property type="entry name" value="PfkB"/>
    <property type="match status" value="1"/>
</dbReference>
<sequence length="337" mass="37400">MQKVVVFGEVMLRLATEEHERFSQAEKLNVTYGGGETNVAISLNNFNIHTGLVTRLPDNDMGRACTNYIKQFGIDTKDIVYGGKRLGLYYLETGAVHRGSKVVYDREDSSFATLQRGMIDWETVFEGVDLFHWSGLSAALSADTTSVLEEAITVAHHKGITISCDINLRENLWNYGKTPNDVMPSLVSMCDIVFGNEYDAEHAMGIEVDDSIRGKFTNDSFIQSSQLVMKTYPKIKKIITTRRGNINASNNTLRGLVFDGSGLIETPTYSITHIVDRVGGGDAFTAGILYGLLMWPEDCNRILNFGIAASCLKHTVKGDSNQVTIEEVEEVMNKMQK</sequence>
<feature type="domain" description="Carbohydrate kinase PfkB" evidence="4">
    <location>
        <begin position="1"/>
        <end position="321"/>
    </location>
</feature>
<keyword evidence="3 5" id="KW-0418">Kinase</keyword>
<keyword evidence="2" id="KW-0808">Transferase</keyword>
<protein>
    <submittedName>
        <fullName evidence="5">Sugar kinase</fullName>
    </submittedName>
</protein>
<dbReference type="RefSeq" id="WP_301191276.1">
    <property type="nucleotide sequence ID" value="NZ_JAPDPJ010000035.1"/>
</dbReference>
<evidence type="ECO:0000256" key="3">
    <source>
        <dbReference type="ARBA" id="ARBA00022777"/>
    </source>
</evidence>
<comment type="similarity">
    <text evidence="1">Belongs to the carbohydrate kinase PfkB family.</text>
</comment>
<proteinExistence type="inferred from homology"/>
<dbReference type="GO" id="GO:0016301">
    <property type="term" value="F:kinase activity"/>
    <property type="evidence" value="ECO:0007669"/>
    <property type="project" value="UniProtKB-KW"/>
</dbReference>
<dbReference type="PANTHER" id="PTHR43320">
    <property type="entry name" value="SUGAR KINASE"/>
    <property type="match status" value="1"/>
</dbReference>
<organism evidence="5 6">
    <name type="scientific">Plebeiibacterium sediminum</name>
    <dbReference type="NCBI Taxonomy" id="2992112"/>
    <lineage>
        <taxon>Bacteria</taxon>
        <taxon>Pseudomonadati</taxon>
        <taxon>Bacteroidota</taxon>
        <taxon>Bacteroidia</taxon>
        <taxon>Marinilabiliales</taxon>
        <taxon>Marinilabiliaceae</taxon>
        <taxon>Plebeiibacterium</taxon>
    </lineage>
</organism>
<evidence type="ECO:0000313" key="5">
    <source>
        <dbReference type="EMBL" id="MCW3787712.1"/>
    </source>
</evidence>
<gene>
    <name evidence="5" type="ORF">OM075_14645</name>
</gene>
<comment type="caution">
    <text evidence="5">The sequence shown here is derived from an EMBL/GenBank/DDBJ whole genome shotgun (WGS) entry which is preliminary data.</text>
</comment>